<dbReference type="OrthoDB" id="2919105at2759"/>
<dbReference type="PROSITE" id="PS50305">
    <property type="entry name" value="SIRTUIN"/>
    <property type="match status" value="1"/>
</dbReference>
<feature type="binding site" evidence="4">
    <location>
        <position position="175"/>
    </location>
    <ligand>
        <name>Zn(2+)</name>
        <dbReference type="ChEBI" id="CHEBI:29105"/>
    </ligand>
</feature>
<keyword evidence="7" id="KW-1185">Reference proteome</keyword>
<feature type="domain" description="Deacetylase sirtuin-type" evidence="5">
    <location>
        <begin position="1"/>
        <end position="290"/>
    </location>
</feature>
<feature type="binding site" evidence="4">
    <location>
        <position position="172"/>
    </location>
    <ligand>
        <name>Zn(2+)</name>
        <dbReference type="ChEBI" id="CHEBI:29105"/>
    </ligand>
</feature>
<dbReference type="InterPro" id="IPR050134">
    <property type="entry name" value="NAD-dep_sirtuin_deacylases"/>
</dbReference>
<keyword evidence="2" id="KW-0808">Transferase</keyword>
<keyword evidence="4" id="KW-0479">Metal-binding</keyword>
<evidence type="ECO:0000256" key="3">
    <source>
        <dbReference type="ARBA" id="ARBA00023027"/>
    </source>
</evidence>
<feature type="active site" description="Proton acceptor" evidence="4">
    <location>
        <position position="139"/>
    </location>
</feature>
<gene>
    <name evidence="6" type="ORF">CXG81DRAFT_9325</name>
</gene>
<dbReference type="Gene3D" id="3.40.50.1220">
    <property type="entry name" value="TPP-binding domain"/>
    <property type="match status" value="1"/>
</dbReference>
<comment type="similarity">
    <text evidence="1">Belongs to the sirtuin family. Class I subfamily.</text>
</comment>
<dbReference type="GO" id="GO:0070403">
    <property type="term" value="F:NAD+ binding"/>
    <property type="evidence" value="ECO:0007669"/>
    <property type="project" value="InterPro"/>
</dbReference>
<dbReference type="Gene3D" id="3.30.1600.10">
    <property type="entry name" value="SIR2/SIRT2 'Small Domain"/>
    <property type="match status" value="1"/>
</dbReference>
<dbReference type="InterPro" id="IPR026590">
    <property type="entry name" value="Ssirtuin_cat_dom"/>
</dbReference>
<evidence type="ECO:0000313" key="7">
    <source>
        <dbReference type="Proteomes" id="UP000274922"/>
    </source>
</evidence>
<feature type="binding site" evidence="4">
    <location>
        <position position="147"/>
    </location>
    <ligand>
        <name>Zn(2+)</name>
        <dbReference type="ChEBI" id="CHEBI:29105"/>
    </ligand>
</feature>
<dbReference type="GO" id="GO:0046872">
    <property type="term" value="F:metal ion binding"/>
    <property type="evidence" value="ECO:0007669"/>
    <property type="project" value="UniProtKB-KW"/>
</dbReference>
<evidence type="ECO:0000313" key="6">
    <source>
        <dbReference type="EMBL" id="RKP03552.1"/>
    </source>
</evidence>
<evidence type="ECO:0000256" key="2">
    <source>
        <dbReference type="ARBA" id="ARBA00022679"/>
    </source>
</evidence>
<accession>A0A4P9XDL5</accession>
<keyword evidence="4" id="KW-0862">Zinc</keyword>
<feature type="non-terminal residue" evidence="6">
    <location>
        <position position="290"/>
    </location>
</feature>
<dbReference type="EMBL" id="ML014121">
    <property type="protein sequence ID" value="RKP03552.1"/>
    <property type="molecule type" value="Genomic_DNA"/>
</dbReference>
<dbReference type="Pfam" id="PF02146">
    <property type="entry name" value="SIR2"/>
    <property type="match status" value="1"/>
</dbReference>
<dbReference type="SUPFAM" id="SSF52467">
    <property type="entry name" value="DHS-like NAD/FAD-binding domain"/>
    <property type="match status" value="1"/>
</dbReference>
<dbReference type="InterPro" id="IPR029035">
    <property type="entry name" value="DHS-like_NAD/FAD-binding_dom"/>
</dbReference>
<dbReference type="GO" id="GO:0017136">
    <property type="term" value="F:histone deacetylase activity, NAD-dependent"/>
    <property type="evidence" value="ECO:0007669"/>
    <property type="project" value="TreeGrafter"/>
</dbReference>
<keyword evidence="3" id="KW-0520">NAD</keyword>
<dbReference type="Proteomes" id="UP000274922">
    <property type="component" value="Unassembled WGS sequence"/>
</dbReference>
<dbReference type="AlphaFoldDB" id="A0A4P9XDL5"/>
<evidence type="ECO:0000256" key="4">
    <source>
        <dbReference type="PROSITE-ProRule" id="PRU00236"/>
    </source>
</evidence>
<evidence type="ECO:0000259" key="5">
    <source>
        <dbReference type="PROSITE" id="PS50305"/>
    </source>
</evidence>
<sequence length="290" mass="31721">MLDGVVRALARSRRCVVVTGAGISVAAGIPDFRSLHGLYNVVPTRPGASASCATRGKDLFDVSVFREAQSTADFFAFIGDLKQRSDRADVTRAHRFIKQLDTRGKLLRCYTQNIDGLEARLPLAQYTETCADGKVVRLHGELDTVVCTRCGHACTFSMALQAEFLEGRTVPCEACEAHDRVREAAGKRSLGALGHLRPNIVLYNEPHAQGEAIARIAAADQRRRPDLLIVIGTSLKVIGIKMLIKDLAAKVHERPSGRVILINKEPLGKEWDAVFDYQLLGCADDMVQAI</sequence>
<dbReference type="PANTHER" id="PTHR11085:SF8">
    <property type="entry name" value="NAD-DEPENDENT HISTONE DEACETYLASE HST3"/>
    <property type="match status" value="1"/>
</dbReference>
<dbReference type="InterPro" id="IPR026591">
    <property type="entry name" value="Sirtuin_cat_small_dom_sf"/>
</dbReference>
<protein>
    <recommendedName>
        <fullName evidence="5">Deacetylase sirtuin-type domain-containing protein</fullName>
    </recommendedName>
</protein>
<dbReference type="PANTHER" id="PTHR11085">
    <property type="entry name" value="NAD-DEPENDENT PROTEIN DEACYLASE SIRTUIN-5, MITOCHONDRIAL-RELATED"/>
    <property type="match status" value="1"/>
</dbReference>
<proteinExistence type="inferred from homology"/>
<dbReference type="GO" id="GO:0005634">
    <property type="term" value="C:nucleus"/>
    <property type="evidence" value="ECO:0007669"/>
    <property type="project" value="TreeGrafter"/>
</dbReference>
<organism evidence="6 7">
    <name type="scientific">Caulochytrium protostelioides</name>
    <dbReference type="NCBI Taxonomy" id="1555241"/>
    <lineage>
        <taxon>Eukaryota</taxon>
        <taxon>Fungi</taxon>
        <taxon>Fungi incertae sedis</taxon>
        <taxon>Chytridiomycota</taxon>
        <taxon>Chytridiomycota incertae sedis</taxon>
        <taxon>Chytridiomycetes</taxon>
        <taxon>Caulochytriales</taxon>
        <taxon>Caulochytriaceae</taxon>
        <taxon>Caulochytrium</taxon>
    </lineage>
</organism>
<dbReference type="InterPro" id="IPR003000">
    <property type="entry name" value="Sirtuin"/>
</dbReference>
<name>A0A4P9XDL5_9FUNG</name>
<reference evidence="7" key="1">
    <citation type="journal article" date="2018" name="Nat. Microbiol.">
        <title>Leveraging single-cell genomics to expand the fungal tree of life.</title>
        <authorList>
            <person name="Ahrendt S.R."/>
            <person name="Quandt C.A."/>
            <person name="Ciobanu D."/>
            <person name="Clum A."/>
            <person name="Salamov A."/>
            <person name="Andreopoulos B."/>
            <person name="Cheng J.F."/>
            <person name="Woyke T."/>
            <person name="Pelin A."/>
            <person name="Henrissat B."/>
            <person name="Reynolds N.K."/>
            <person name="Benny G.L."/>
            <person name="Smith M.E."/>
            <person name="James T.Y."/>
            <person name="Grigoriev I.V."/>
        </authorList>
    </citation>
    <scope>NUCLEOTIDE SEQUENCE [LARGE SCALE GENOMIC DNA]</scope>
    <source>
        <strain evidence="7">ATCC 52028</strain>
    </source>
</reference>
<dbReference type="STRING" id="1555241.A0A4P9XDL5"/>
<evidence type="ECO:0000256" key="1">
    <source>
        <dbReference type="ARBA" id="ARBA00006924"/>
    </source>
</evidence>
<feature type="binding site" evidence="4">
    <location>
        <position position="150"/>
    </location>
    <ligand>
        <name>Zn(2+)</name>
        <dbReference type="ChEBI" id="CHEBI:29105"/>
    </ligand>
</feature>